<dbReference type="Gene3D" id="3.40.50.1820">
    <property type="entry name" value="alpha/beta hydrolase"/>
    <property type="match status" value="1"/>
</dbReference>
<protein>
    <submittedName>
        <fullName evidence="3">Acetyl esterase</fullName>
    </submittedName>
</protein>
<sequence length="279" mass="30346">MDIDIAADRVDDRAAALAERHLALDLEHVRDVDADGVACRLYRPYAGAPVALYVHGGGWVFHDLETHDRFCRHLADATGWALLAVDYRRAPEHPYPAPLDDVETALRWLRGHAGDLGVDATVVAGVGDSSGANLIAGLSVRDPRALDFQVLVYPPLDAQAETESRRTEGTAQNGFEPAEMDWYWAAYAPTAQARHDPEVSPLRAADLSGQPPTLVITAEHDLLRDEGEQYAAALRGAGVSCVAWRSLGTTHGFWRRPWEFAESVSAVRLVAATLAGLRP</sequence>
<evidence type="ECO:0000313" key="4">
    <source>
        <dbReference type="Proteomes" id="UP000230842"/>
    </source>
</evidence>
<dbReference type="Proteomes" id="UP000230842">
    <property type="component" value="Unassembled WGS sequence"/>
</dbReference>
<comment type="caution">
    <text evidence="3">The sequence shown here is derived from an EMBL/GenBank/DDBJ whole genome shotgun (WGS) entry which is preliminary data.</text>
</comment>
<dbReference type="EMBL" id="PGEZ01000001">
    <property type="protein sequence ID" value="PJJ56409.1"/>
    <property type="molecule type" value="Genomic_DNA"/>
</dbReference>
<evidence type="ECO:0000259" key="2">
    <source>
        <dbReference type="Pfam" id="PF07859"/>
    </source>
</evidence>
<evidence type="ECO:0000256" key="1">
    <source>
        <dbReference type="ARBA" id="ARBA00022801"/>
    </source>
</evidence>
<gene>
    <name evidence="3" type="ORF">CLV56_0617</name>
</gene>
<keyword evidence="1" id="KW-0378">Hydrolase</keyword>
<keyword evidence="4" id="KW-1185">Reference proteome</keyword>
<dbReference type="RefSeq" id="WP_100414372.1">
    <property type="nucleotide sequence ID" value="NZ_PGEZ01000001.1"/>
</dbReference>
<dbReference type="AlphaFoldDB" id="A0A2M9BEP2"/>
<dbReference type="OrthoDB" id="3181909at2"/>
<dbReference type="PANTHER" id="PTHR48081">
    <property type="entry name" value="AB HYDROLASE SUPERFAMILY PROTEIN C4A8.06C"/>
    <property type="match status" value="1"/>
</dbReference>
<name>A0A2M9BEP2_9ACTN</name>
<feature type="domain" description="Alpha/beta hydrolase fold-3" evidence="2">
    <location>
        <begin position="52"/>
        <end position="254"/>
    </location>
</feature>
<organism evidence="3 4">
    <name type="scientific">Mumia flava</name>
    <dbReference type="NCBI Taxonomy" id="1348852"/>
    <lineage>
        <taxon>Bacteria</taxon>
        <taxon>Bacillati</taxon>
        <taxon>Actinomycetota</taxon>
        <taxon>Actinomycetes</taxon>
        <taxon>Propionibacteriales</taxon>
        <taxon>Nocardioidaceae</taxon>
        <taxon>Mumia</taxon>
    </lineage>
</organism>
<evidence type="ECO:0000313" key="3">
    <source>
        <dbReference type="EMBL" id="PJJ56409.1"/>
    </source>
</evidence>
<dbReference type="Pfam" id="PF07859">
    <property type="entry name" value="Abhydrolase_3"/>
    <property type="match status" value="1"/>
</dbReference>
<reference evidence="3 4" key="1">
    <citation type="submission" date="2017-11" db="EMBL/GenBank/DDBJ databases">
        <title>Genomic Encyclopedia of Archaeal and Bacterial Type Strains, Phase II (KMG-II): From Individual Species to Whole Genera.</title>
        <authorList>
            <person name="Goeker M."/>
        </authorList>
    </citation>
    <scope>NUCLEOTIDE SEQUENCE [LARGE SCALE GENOMIC DNA]</scope>
    <source>
        <strain evidence="3 4">DSM 27763</strain>
    </source>
</reference>
<dbReference type="PANTHER" id="PTHR48081:SF8">
    <property type="entry name" value="ALPHA_BETA HYDROLASE FOLD-3 DOMAIN-CONTAINING PROTEIN-RELATED"/>
    <property type="match status" value="1"/>
</dbReference>
<dbReference type="SUPFAM" id="SSF53474">
    <property type="entry name" value="alpha/beta-Hydrolases"/>
    <property type="match status" value="1"/>
</dbReference>
<dbReference type="InterPro" id="IPR050300">
    <property type="entry name" value="GDXG_lipolytic_enzyme"/>
</dbReference>
<proteinExistence type="predicted"/>
<accession>A0A2M9BEP2</accession>
<dbReference type="InterPro" id="IPR029058">
    <property type="entry name" value="AB_hydrolase_fold"/>
</dbReference>
<dbReference type="InterPro" id="IPR013094">
    <property type="entry name" value="AB_hydrolase_3"/>
</dbReference>
<dbReference type="GO" id="GO:0016787">
    <property type="term" value="F:hydrolase activity"/>
    <property type="evidence" value="ECO:0007669"/>
    <property type="project" value="UniProtKB-KW"/>
</dbReference>